<evidence type="ECO:0000256" key="3">
    <source>
        <dbReference type="ARBA" id="ARBA00023015"/>
    </source>
</evidence>
<keyword evidence="5" id="KW-0804">Transcription</keyword>
<dbReference type="PANTHER" id="PTHR48111:SF67">
    <property type="entry name" value="TRANSCRIPTIONAL REGULATORY PROTEIN TCTD"/>
    <property type="match status" value="1"/>
</dbReference>
<dbReference type="Proteomes" id="UP000184693">
    <property type="component" value="Unassembled WGS sequence"/>
</dbReference>
<dbReference type="RefSeq" id="WP_074267775.1">
    <property type="nucleotide sequence ID" value="NZ_FSRM01000002.1"/>
</dbReference>
<reference evidence="10 11" key="1">
    <citation type="submission" date="2016-11" db="EMBL/GenBank/DDBJ databases">
        <authorList>
            <person name="Jaros S."/>
            <person name="Januszkiewicz K."/>
            <person name="Wedrychowicz H."/>
        </authorList>
    </citation>
    <scope>NUCLEOTIDE SEQUENCE [LARGE SCALE GENOMIC DNA]</scope>
    <source>
        <strain evidence="10 11">GAS86</strain>
    </source>
</reference>
<keyword evidence="2" id="KW-0902">Two-component regulatory system</keyword>
<dbReference type="InterPro" id="IPR036388">
    <property type="entry name" value="WH-like_DNA-bd_sf"/>
</dbReference>
<feature type="domain" description="OmpR/PhoB-type" evidence="9">
    <location>
        <begin position="124"/>
        <end position="218"/>
    </location>
</feature>
<dbReference type="CDD" id="cd00383">
    <property type="entry name" value="trans_reg_C"/>
    <property type="match status" value="1"/>
</dbReference>
<evidence type="ECO:0000256" key="7">
    <source>
        <dbReference type="PROSITE-ProRule" id="PRU01091"/>
    </source>
</evidence>
<dbReference type="PANTHER" id="PTHR48111">
    <property type="entry name" value="REGULATOR OF RPOS"/>
    <property type="match status" value="1"/>
</dbReference>
<evidence type="ECO:0000256" key="2">
    <source>
        <dbReference type="ARBA" id="ARBA00023012"/>
    </source>
</evidence>
<evidence type="ECO:0000259" key="9">
    <source>
        <dbReference type="PROSITE" id="PS51755"/>
    </source>
</evidence>
<dbReference type="FunFam" id="3.40.50.2300:FF:000002">
    <property type="entry name" value="DNA-binding response regulator PhoP"/>
    <property type="match status" value="1"/>
</dbReference>
<dbReference type="GO" id="GO:0000156">
    <property type="term" value="F:phosphorelay response regulator activity"/>
    <property type="evidence" value="ECO:0007669"/>
    <property type="project" value="TreeGrafter"/>
</dbReference>
<feature type="modified residue" description="4-aspartylphosphate" evidence="6">
    <location>
        <position position="51"/>
    </location>
</feature>
<dbReference type="PROSITE" id="PS50110">
    <property type="entry name" value="RESPONSE_REGULATORY"/>
    <property type="match status" value="1"/>
</dbReference>
<keyword evidence="4 7" id="KW-0238">DNA-binding</keyword>
<dbReference type="AlphaFoldDB" id="A0A1N6K2M6"/>
<evidence type="ECO:0000313" key="10">
    <source>
        <dbReference type="EMBL" id="SIO50844.1"/>
    </source>
</evidence>
<dbReference type="EMBL" id="FSRM01000002">
    <property type="protein sequence ID" value="SIO50844.1"/>
    <property type="molecule type" value="Genomic_DNA"/>
</dbReference>
<dbReference type="GO" id="GO:0006355">
    <property type="term" value="P:regulation of DNA-templated transcription"/>
    <property type="evidence" value="ECO:0007669"/>
    <property type="project" value="InterPro"/>
</dbReference>
<dbReference type="SMART" id="SM00862">
    <property type="entry name" value="Trans_reg_C"/>
    <property type="match status" value="1"/>
</dbReference>
<dbReference type="SUPFAM" id="SSF52172">
    <property type="entry name" value="CheY-like"/>
    <property type="match status" value="1"/>
</dbReference>
<dbReference type="InterPro" id="IPR039420">
    <property type="entry name" value="WalR-like"/>
</dbReference>
<dbReference type="GO" id="GO:0032993">
    <property type="term" value="C:protein-DNA complex"/>
    <property type="evidence" value="ECO:0007669"/>
    <property type="project" value="TreeGrafter"/>
</dbReference>
<dbReference type="InterPro" id="IPR016032">
    <property type="entry name" value="Sig_transdc_resp-reg_C-effctor"/>
</dbReference>
<sequence length="219" mass="24130">MRILLVEDDDLIGSGVEAGLRHANFAVDWTQDGRNAQLALETTDYALVVLDLGLPRMSGLELLGWLRGCGKNVPVLVLTAKGTVADKVGGLEAGADDYLGKPFDLTELIARCRALLRRSQGRGVEVLRYRALTVDPAAKTVLRDDVRIPLTAREWAVLHQLLTHQGVPQSKSRLEESLYGWHEEVESNTIEVHISNLRKKLGADLIKTVRGIGYVMEQA</sequence>
<name>A0A1N6K2M6_9BURK</name>
<dbReference type="InterPro" id="IPR011006">
    <property type="entry name" value="CheY-like_superfamily"/>
</dbReference>
<evidence type="ECO:0000259" key="8">
    <source>
        <dbReference type="PROSITE" id="PS50110"/>
    </source>
</evidence>
<evidence type="ECO:0000256" key="5">
    <source>
        <dbReference type="ARBA" id="ARBA00023163"/>
    </source>
</evidence>
<feature type="DNA-binding region" description="OmpR/PhoB-type" evidence="7">
    <location>
        <begin position="124"/>
        <end position="218"/>
    </location>
</feature>
<dbReference type="Gene3D" id="6.10.250.690">
    <property type="match status" value="1"/>
</dbReference>
<evidence type="ECO:0000313" key="11">
    <source>
        <dbReference type="Proteomes" id="UP000184693"/>
    </source>
</evidence>
<dbReference type="SMART" id="SM00448">
    <property type="entry name" value="REC"/>
    <property type="match status" value="1"/>
</dbReference>
<dbReference type="CDD" id="cd17624">
    <property type="entry name" value="REC_OmpR_PmrA-like"/>
    <property type="match status" value="1"/>
</dbReference>
<keyword evidence="3" id="KW-0805">Transcription regulation</keyword>
<keyword evidence="1 6" id="KW-0597">Phosphoprotein</keyword>
<evidence type="ECO:0000256" key="6">
    <source>
        <dbReference type="PROSITE-ProRule" id="PRU00169"/>
    </source>
</evidence>
<dbReference type="OrthoDB" id="9802426at2"/>
<dbReference type="InterPro" id="IPR001789">
    <property type="entry name" value="Sig_transdc_resp-reg_receiver"/>
</dbReference>
<dbReference type="Pfam" id="PF00486">
    <property type="entry name" value="Trans_reg_C"/>
    <property type="match status" value="1"/>
</dbReference>
<organism evidence="10 11">
    <name type="scientific">Paraburkholderia phenazinium</name>
    <dbReference type="NCBI Taxonomy" id="60549"/>
    <lineage>
        <taxon>Bacteria</taxon>
        <taxon>Pseudomonadati</taxon>
        <taxon>Pseudomonadota</taxon>
        <taxon>Betaproteobacteria</taxon>
        <taxon>Burkholderiales</taxon>
        <taxon>Burkholderiaceae</taxon>
        <taxon>Paraburkholderia</taxon>
    </lineage>
</organism>
<dbReference type="GO" id="GO:0005829">
    <property type="term" value="C:cytosol"/>
    <property type="evidence" value="ECO:0007669"/>
    <property type="project" value="TreeGrafter"/>
</dbReference>
<dbReference type="PROSITE" id="PS51755">
    <property type="entry name" value="OMPR_PHOB"/>
    <property type="match status" value="1"/>
</dbReference>
<evidence type="ECO:0000256" key="4">
    <source>
        <dbReference type="ARBA" id="ARBA00023125"/>
    </source>
</evidence>
<proteinExistence type="predicted"/>
<dbReference type="GO" id="GO:0000976">
    <property type="term" value="F:transcription cis-regulatory region binding"/>
    <property type="evidence" value="ECO:0007669"/>
    <property type="project" value="TreeGrafter"/>
</dbReference>
<gene>
    <name evidence="10" type="ORF">SAMN05444168_5858</name>
</gene>
<accession>A0A1N6K2M6</accession>
<dbReference type="Gene3D" id="1.10.10.10">
    <property type="entry name" value="Winged helix-like DNA-binding domain superfamily/Winged helix DNA-binding domain"/>
    <property type="match status" value="1"/>
</dbReference>
<dbReference type="Gene3D" id="3.40.50.2300">
    <property type="match status" value="1"/>
</dbReference>
<protein>
    <submittedName>
        <fullName evidence="10">DNA-binding response regulator, OmpR family, contains REC and winged-helix (WHTH) domain</fullName>
    </submittedName>
</protein>
<dbReference type="SUPFAM" id="SSF46894">
    <property type="entry name" value="C-terminal effector domain of the bipartite response regulators"/>
    <property type="match status" value="1"/>
</dbReference>
<dbReference type="Pfam" id="PF00072">
    <property type="entry name" value="Response_reg"/>
    <property type="match status" value="1"/>
</dbReference>
<dbReference type="InterPro" id="IPR001867">
    <property type="entry name" value="OmpR/PhoB-type_DNA-bd"/>
</dbReference>
<feature type="domain" description="Response regulatory" evidence="8">
    <location>
        <begin position="2"/>
        <end position="116"/>
    </location>
</feature>
<evidence type="ECO:0000256" key="1">
    <source>
        <dbReference type="ARBA" id="ARBA00022553"/>
    </source>
</evidence>